<name>A0A2P8FDZ1_9BACT</name>
<evidence type="ECO:0000313" key="2">
    <source>
        <dbReference type="Proteomes" id="UP000240978"/>
    </source>
</evidence>
<protein>
    <submittedName>
        <fullName evidence="1">Uncharacterized protein</fullName>
    </submittedName>
</protein>
<proteinExistence type="predicted"/>
<comment type="caution">
    <text evidence="1">The sequence shown here is derived from an EMBL/GenBank/DDBJ whole genome shotgun (WGS) entry which is preliminary data.</text>
</comment>
<dbReference type="RefSeq" id="WP_106606205.1">
    <property type="nucleotide sequence ID" value="NZ_PYGK01000026.1"/>
</dbReference>
<keyword evidence="2" id="KW-1185">Reference proteome</keyword>
<dbReference type="Proteomes" id="UP000240978">
    <property type="component" value="Unassembled WGS sequence"/>
</dbReference>
<reference evidence="1 2" key="1">
    <citation type="submission" date="2018-03" db="EMBL/GenBank/DDBJ databases">
        <title>Genomic Encyclopedia of Archaeal and Bacterial Type Strains, Phase II (KMG-II): from individual species to whole genera.</title>
        <authorList>
            <person name="Goeker M."/>
        </authorList>
    </citation>
    <scope>NUCLEOTIDE SEQUENCE [LARGE SCALE GENOMIC DNA]</scope>
    <source>
        <strain evidence="1 2">DSM 18107</strain>
    </source>
</reference>
<dbReference type="OrthoDB" id="673171at2"/>
<accession>A0A2P8FDZ1</accession>
<gene>
    <name evidence="1" type="ORF">CLV42_12655</name>
</gene>
<evidence type="ECO:0000313" key="1">
    <source>
        <dbReference type="EMBL" id="PSL19942.1"/>
    </source>
</evidence>
<organism evidence="1 2">
    <name type="scientific">Chitinophaga ginsengisoli</name>
    <dbReference type="NCBI Taxonomy" id="363837"/>
    <lineage>
        <taxon>Bacteria</taxon>
        <taxon>Pseudomonadati</taxon>
        <taxon>Bacteroidota</taxon>
        <taxon>Chitinophagia</taxon>
        <taxon>Chitinophagales</taxon>
        <taxon>Chitinophagaceae</taxon>
        <taxon>Chitinophaga</taxon>
    </lineage>
</organism>
<dbReference type="AlphaFoldDB" id="A0A2P8FDZ1"/>
<dbReference type="EMBL" id="PYGK01000026">
    <property type="protein sequence ID" value="PSL19942.1"/>
    <property type="molecule type" value="Genomic_DNA"/>
</dbReference>
<sequence>MKEEELMRLGFFEIESTVASANTDVRRFQLYECYNDVFLRIIISMHKDNFIVEHMYFNSPESDELKLELFGSDLSVENIINRLKAYRESIDPSKELPETF</sequence>